<dbReference type="InterPro" id="IPR029063">
    <property type="entry name" value="SAM-dependent_MTases_sf"/>
</dbReference>
<dbReference type="Pfam" id="PF18096">
    <property type="entry name" value="Thump_like"/>
    <property type="match status" value="1"/>
</dbReference>
<comment type="caution">
    <text evidence="2">The sequence shown here is derived from an EMBL/GenBank/DDBJ whole genome shotgun (WGS) entry which is preliminary data.</text>
</comment>
<evidence type="ECO:0000259" key="1">
    <source>
        <dbReference type="Pfam" id="PF18096"/>
    </source>
</evidence>
<dbReference type="Gene3D" id="3.40.50.150">
    <property type="entry name" value="Vaccinia Virus protein VP39"/>
    <property type="match status" value="1"/>
</dbReference>
<dbReference type="AlphaFoldDB" id="A0A3M0G1G2"/>
<dbReference type="InterPro" id="IPR041497">
    <property type="entry name" value="Thump-like"/>
</dbReference>
<dbReference type="GO" id="GO:0032259">
    <property type="term" value="P:methylation"/>
    <property type="evidence" value="ECO:0007669"/>
    <property type="project" value="UniProtKB-KW"/>
</dbReference>
<dbReference type="EMBL" id="REFW01000004">
    <property type="protein sequence ID" value="RMB58468.1"/>
    <property type="molecule type" value="Genomic_DNA"/>
</dbReference>
<reference evidence="2 3" key="1">
    <citation type="submission" date="2018-10" db="EMBL/GenBank/DDBJ databases">
        <title>Tessaracoccus antarcticuss sp. nov., isolated from sediment.</title>
        <authorList>
            <person name="Zhou L.Y."/>
            <person name="Du Z.J."/>
        </authorList>
    </citation>
    <scope>NUCLEOTIDE SEQUENCE [LARGE SCALE GENOMIC DNA]</scope>
    <source>
        <strain evidence="2 3">JDX10</strain>
    </source>
</reference>
<evidence type="ECO:0000313" key="2">
    <source>
        <dbReference type="EMBL" id="RMB58468.1"/>
    </source>
</evidence>
<name>A0A3M0G1G2_9ACTN</name>
<keyword evidence="3" id="KW-1185">Reference proteome</keyword>
<protein>
    <submittedName>
        <fullName evidence="2">Class I SAM-dependent methyltransferase</fullName>
    </submittedName>
</protein>
<organism evidence="2 3">
    <name type="scientific">Tessaracoccus antarcticus</name>
    <dbReference type="NCBI Taxonomy" id="2479848"/>
    <lineage>
        <taxon>Bacteria</taxon>
        <taxon>Bacillati</taxon>
        <taxon>Actinomycetota</taxon>
        <taxon>Actinomycetes</taxon>
        <taxon>Propionibacteriales</taxon>
        <taxon>Propionibacteriaceae</taxon>
        <taxon>Tessaracoccus</taxon>
    </lineage>
</organism>
<feature type="domain" description="THUMP-like" evidence="1">
    <location>
        <begin position="297"/>
        <end position="368"/>
    </location>
</feature>
<dbReference type="OrthoDB" id="9810570at2"/>
<proteinExistence type="predicted"/>
<dbReference type="SUPFAM" id="SSF53335">
    <property type="entry name" value="S-adenosyl-L-methionine-dependent methyltransferases"/>
    <property type="match status" value="1"/>
</dbReference>
<keyword evidence="2" id="KW-0489">Methyltransferase</keyword>
<dbReference type="Proteomes" id="UP000275256">
    <property type="component" value="Unassembled WGS sequence"/>
</dbReference>
<keyword evidence="2" id="KW-0808">Transferase</keyword>
<sequence>MAAASAEADPGSLGAAGRMRKDFPPELAAAALSQVTLRRRARPKLPWADDMFFTPEGLEQATRHEVAAWRARQFLAAGIADVFDLGCGIGADSMAFLEAGLVAHAVETDPDTAALATANLALMGGNPVLVARAEDVDVPERAGVFLDPARRTDRGRTWRVEDFSPPWSLVLHHLAAQAFCCVKMGPGLPKGLIPDGVRATWVSHRGDVVEASLWNGAGPARAAVVFPRDGGAPVELAADVPRELPVRPPGRFVIEPDNAVVRAGLVTEIQPQVDLWLLDEHTAYLSADEPVDTPLADCFEVVDILDYDIATLRRYVAQHNIGTLEIKKRAIDVDPAALRKQLRPRGAARATLILARTPRGARVIVANRLRL</sequence>
<gene>
    <name evidence="2" type="ORF">EAX62_14300</name>
</gene>
<evidence type="ECO:0000313" key="3">
    <source>
        <dbReference type="Proteomes" id="UP000275256"/>
    </source>
</evidence>
<dbReference type="GO" id="GO:0008168">
    <property type="term" value="F:methyltransferase activity"/>
    <property type="evidence" value="ECO:0007669"/>
    <property type="project" value="UniProtKB-KW"/>
</dbReference>
<accession>A0A3M0G1G2</accession>